<dbReference type="RefSeq" id="WP_187333482.1">
    <property type="nucleotide sequence ID" value="NZ_CP060490.1"/>
</dbReference>
<dbReference type="AlphaFoldDB" id="A0A7G9B5Y2"/>
<reference evidence="1 2" key="1">
    <citation type="submission" date="2020-08" db="EMBL/GenBank/DDBJ databases">
        <authorList>
            <person name="Liu C."/>
            <person name="Sun Q."/>
        </authorList>
    </citation>
    <scope>NUCLEOTIDE SEQUENCE [LARGE SCALE GENOMIC DNA]</scope>
    <source>
        <strain evidence="1 2">NSJ-62</strain>
    </source>
</reference>
<evidence type="ECO:0000313" key="1">
    <source>
        <dbReference type="EMBL" id="QNL44963.1"/>
    </source>
</evidence>
<evidence type="ECO:0008006" key="3">
    <source>
        <dbReference type="Google" id="ProtNLM"/>
    </source>
</evidence>
<organism evidence="1 2">
    <name type="scientific">Oscillibacter hominis</name>
    <dbReference type="NCBI Taxonomy" id="2763056"/>
    <lineage>
        <taxon>Bacteria</taxon>
        <taxon>Bacillati</taxon>
        <taxon>Bacillota</taxon>
        <taxon>Clostridia</taxon>
        <taxon>Eubacteriales</taxon>
        <taxon>Oscillospiraceae</taxon>
        <taxon>Oscillibacter</taxon>
    </lineage>
</organism>
<keyword evidence="2" id="KW-1185">Reference proteome</keyword>
<accession>A0A7G9B5Y2</accession>
<dbReference type="Proteomes" id="UP000515960">
    <property type="component" value="Chromosome"/>
</dbReference>
<protein>
    <recommendedName>
        <fullName evidence="3">Regulatory protein YycH-like domain-containing protein</fullName>
    </recommendedName>
</protein>
<gene>
    <name evidence="1" type="ORF">H8790_02665</name>
</gene>
<evidence type="ECO:0000313" key="2">
    <source>
        <dbReference type="Proteomes" id="UP000515960"/>
    </source>
</evidence>
<sequence length="270" mass="28712">MQTYRLKNIIILILVLVNVCLLGLPGNHQAAQRSARQSSNEQLSALFQSEGISLEPDLIPEDSTLAPLTLSRSTERDQALAESILGEGLTVSDEGGGIYLYTGQAGTARFRANGAFDIAVVDMPDETPEALCRRICRKFGYGELQGRLNGGTGTYSAPLLWGGVEVVNCSISFTFSKNVLTSVSGYALPDHTAPAPAEGSMSASTALTLFLQSRTTTDAISVASAVTSISAGYLLESTPAAPLSLTPVWQIGTDTYKYYVNFSTRVVTQS</sequence>
<proteinExistence type="predicted"/>
<dbReference type="EMBL" id="CP060490">
    <property type="protein sequence ID" value="QNL44963.1"/>
    <property type="molecule type" value="Genomic_DNA"/>
</dbReference>
<dbReference type="KEGG" id="ohi:H8790_02665"/>
<name>A0A7G9B5Y2_9FIRM</name>